<dbReference type="OMA" id="PSAHEWI"/>
<organism evidence="3 4">
    <name type="scientific">Sparus aurata</name>
    <name type="common">Gilthead sea bream</name>
    <dbReference type="NCBI Taxonomy" id="8175"/>
    <lineage>
        <taxon>Eukaryota</taxon>
        <taxon>Metazoa</taxon>
        <taxon>Chordata</taxon>
        <taxon>Craniata</taxon>
        <taxon>Vertebrata</taxon>
        <taxon>Euteleostomi</taxon>
        <taxon>Actinopterygii</taxon>
        <taxon>Neopterygii</taxon>
        <taxon>Teleostei</taxon>
        <taxon>Neoteleostei</taxon>
        <taxon>Acanthomorphata</taxon>
        <taxon>Eupercaria</taxon>
        <taxon>Spariformes</taxon>
        <taxon>Sparidae</taxon>
        <taxon>Sparus</taxon>
    </lineage>
</organism>
<dbReference type="Ensembl" id="ENSSAUT00010054326.1">
    <property type="protein sequence ID" value="ENSSAUP00010051662.1"/>
    <property type="gene ID" value="ENSSAUG00010021440.1"/>
</dbReference>
<dbReference type="Pfam" id="PF00078">
    <property type="entry name" value="RVT_1"/>
    <property type="match status" value="1"/>
</dbReference>
<reference evidence="3" key="3">
    <citation type="submission" date="2025-09" db="UniProtKB">
        <authorList>
            <consortium name="Ensembl"/>
        </authorList>
    </citation>
    <scope>IDENTIFICATION</scope>
</reference>
<evidence type="ECO:0000313" key="4">
    <source>
        <dbReference type="Proteomes" id="UP000472265"/>
    </source>
</evidence>
<dbReference type="InParanoid" id="A0A671XKC1"/>
<dbReference type="CDD" id="cd01650">
    <property type="entry name" value="RT_nLTR_like"/>
    <property type="match status" value="1"/>
</dbReference>
<feature type="domain" description="Reverse transcriptase" evidence="2">
    <location>
        <begin position="290"/>
        <end position="562"/>
    </location>
</feature>
<name>A0A671XKC1_SPAAU</name>
<dbReference type="PANTHER" id="PTHR31635">
    <property type="entry name" value="REVERSE TRANSCRIPTASE DOMAIN-CONTAINING PROTEIN-RELATED"/>
    <property type="match status" value="1"/>
</dbReference>
<accession>A0A671XKC1</accession>
<keyword evidence="1" id="KW-0175">Coiled coil</keyword>
<dbReference type="PANTHER" id="PTHR31635:SF196">
    <property type="entry name" value="REVERSE TRANSCRIPTASE DOMAIN-CONTAINING PROTEIN-RELATED"/>
    <property type="match status" value="1"/>
</dbReference>
<dbReference type="PROSITE" id="PS50878">
    <property type="entry name" value="RT_POL"/>
    <property type="match status" value="1"/>
</dbReference>
<reference evidence="3" key="2">
    <citation type="submission" date="2025-08" db="UniProtKB">
        <authorList>
            <consortium name="Ensembl"/>
        </authorList>
    </citation>
    <scope>IDENTIFICATION</scope>
</reference>
<keyword evidence="4" id="KW-1185">Reference proteome</keyword>
<dbReference type="GeneTree" id="ENSGT00940000164735"/>
<evidence type="ECO:0000256" key="1">
    <source>
        <dbReference type="SAM" id="Coils"/>
    </source>
</evidence>
<evidence type="ECO:0000313" key="3">
    <source>
        <dbReference type="Ensembl" id="ENSSAUP00010051662.1"/>
    </source>
</evidence>
<dbReference type="Proteomes" id="UP000472265">
    <property type="component" value="Chromosome 12"/>
</dbReference>
<dbReference type="AlphaFoldDB" id="A0A671XKC1"/>
<reference evidence="3" key="1">
    <citation type="submission" date="2021-04" db="EMBL/GenBank/DDBJ databases">
        <authorList>
            <consortium name="Wellcome Sanger Institute Data Sharing"/>
        </authorList>
    </citation>
    <scope>NUCLEOTIDE SEQUENCE [LARGE SCALE GENOMIC DNA]</scope>
</reference>
<evidence type="ECO:0000259" key="2">
    <source>
        <dbReference type="PROSITE" id="PS50878"/>
    </source>
</evidence>
<dbReference type="InterPro" id="IPR043502">
    <property type="entry name" value="DNA/RNA_pol_sf"/>
</dbReference>
<dbReference type="SUPFAM" id="SSF56672">
    <property type="entry name" value="DNA/RNA polymerases"/>
    <property type="match status" value="1"/>
</dbReference>
<proteinExistence type="predicted"/>
<protein>
    <recommendedName>
        <fullName evidence="2">Reverse transcriptase domain-containing protein</fullName>
    </recommendedName>
</protein>
<feature type="coiled-coil region" evidence="1">
    <location>
        <begin position="97"/>
        <end position="143"/>
    </location>
</feature>
<dbReference type="InterPro" id="IPR000477">
    <property type="entry name" value="RT_dom"/>
</dbReference>
<sequence>MNVTDRHRVRECSIGTADISDHNVIYLTIHLNDRQKSTLWRLNISVLNKETVVKEIKKEIDECVKDNMTGQVDPTIVWDTVKAIMRGKLISRTAYLRKLKRSKYDELEKMLRKLEKQQPRNEDEGLKKQIKDVKDQISCIQNEELEKKLRFAKQSFYESGPKATKILAKRLRAQQMKHTIHKIRDPVTNRLTYEPDEIHRTFQNYYETLYSQPKMVEEENIIQYLSLLNLPSIGKFQNDDLTAPITRKELDMAISKLKANKCPGSDGFPNEWYKIFKEDLAPVMLDSFNWTLSKAVAPPSWKEAVISVIPKEGRNKENCESYRPISILNVDYKLFTSILTKRIEHLLPNLINEDQTGFIKGRQTQDNIRRTLHIIEHINKKHLSAVLAGFDAEKAFDRVCWPFLYRVLERLGFNGQFVGCIQALYRDPTARLKINGHLTGSFKLHRGTRQGCCLSPALFALFIEPLAQSIRQNKELRGISIANEDHLIGLFADDIIIYLQNPNLTLPKLMATFDKYGQMSGYKLNITKTQILPFNYTPSKDIRLKYKVKWEAKTIKYLGVLICQKLDKIYEINYKIINDKIQGDIKKWSTLGLDFSSRIEAVKMNVLPRLLYLFLSLPVRIPDSQFSMWDKQLSRFIWAGARPRVRFKTLQIDRDHGGLAIPNLREYYYAAQMRYFIYWCSPDYQARWKHIELNMDNYQPQTRLGGKEHADYKGGNLILEDAFKNWYEIVRKYKLEGDSKLLIWPSQTSLFRPGEIDTTFARWREKGITAICTLLEGKTFKTFEKLKREFELDNGDLFRYLQLRHFYESEIKRGVSAEGNKVIELFTCAYKCTPVKIVSKLYRGLQKQNGRNSFYVKCKWELELNIKLSESDWHSMCKIQQTSTSSKRWREFGWKNLIRFFITPHIKNKQLGEQQQCWRQCGQMSANHAHVFWSCVKLQGFWDNVVRILEEMFSYRIPRDPRILYLGLIPEGIIQKKDLYLFKLLTLACKKAITRNWLKSDPPSLGQWLDIVEEIYSMERLTYCLRMKAGTLDQQWHKWTVYMKKDGSKTHQT</sequence>